<feature type="active site" description="Proton acceptor; for ring-opening step" evidence="4">
    <location>
        <position position="138"/>
    </location>
</feature>
<dbReference type="GO" id="GO:0006043">
    <property type="term" value="P:glucosamine catabolic process"/>
    <property type="evidence" value="ECO:0007669"/>
    <property type="project" value="TreeGrafter"/>
</dbReference>
<evidence type="ECO:0000256" key="3">
    <source>
        <dbReference type="ARBA" id="ARBA00023277"/>
    </source>
</evidence>
<comment type="pathway">
    <text evidence="4">Amino-sugar metabolism; N-acetylneuraminate degradation; D-fructose 6-phosphate from N-acetylneuraminate: step 5/5.</text>
</comment>
<dbReference type="GO" id="GO:0019262">
    <property type="term" value="P:N-acetylneuraminate catabolic process"/>
    <property type="evidence" value="ECO:0007669"/>
    <property type="project" value="UniProtKB-UniRule"/>
</dbReference>
<evidence type="ECO:0000313" key="7">
    <source>
        <dbReference type="Proteomes" id="UP000199512"/>
    </source>
</evidence>
<feature type="active site" description="Proton acceptor; for enolization step" evidence="4">
    <location>
        <position position="67"/>
    </location>
</feature>
<dbReference type="EC" id="3.5.99.6" evidence="4"/>
<dbReference type="GO" id="GO:0004342">
    <property type="term" value="F:glucosamine-6-phosphate deaminase activity"/>
    <property type="evidence" value="ECO:0007669"/>
    <property type="project" value="UniProtKB-UniRule"/>
</dbReference>
<feature type="active site" description="For ring-opening step" evidence="4">
    <location>
        <position position="143"/>
    </location>
</feature>
<dbReference type="FunFam" id="3.40.50.1360:FF:000003">
    <property type="entry name" value="Glucosamine-6-phosphate deaminase"/>
    <property type="match status" value="1"/>
</dbReference>
<name>A0A1H8I5B6_9FIRM</name>
<dbReference type="HAMAP" id="MF_01241">
    <property type="entry name" value="GlcN6P_deamin"/>
    <property type="match status" value="1"/>
</dbReference>
<dbReference type="Pfam" id="PF01182">
    <property type="entry name" value="Glucosamine_iso"/>
    <property type="match status" value="1"/>
</dbReference>
<keyword evidence="3 4" id="KW-0119">Carbohydrate metabolism</keyword>
<dbReference type="GO" id="GO:0005737">
    <property type="term" value="C:cytoplasm"/>
    <property type="evidence" value="ECO:0007669"/>
    <property type="project" value="TreeGrafter"/>
</dbReference>
<keyword evidence="2 4" id="KW-0378">Hydrolase</keyword>
<dbReference type="OrthoDB" id="9791139at2"/>
<dbReference type="InterPro" id="IPR037171">
    <property type="entry name" value="NagB/RpiA_transferase-like"/>
</dbReference>
<reference evidence="6 7" key="1">
    <citation type="submission" date="2016-10" db="EMBL/GenBank/DDBJ databases">
        <authorList>
            <person name="de Groot N.N."/>
        </authorList>
    </citation>
    <scope>NUCLEOTIDE SEQUENCE [LARGE SCALE GENOMIC DNA]</scope>
    <source>
        <strain evidence="6 7">Calf135</strain>
    </source>
</reference>
<dbReference type="Gene3D" id="3.40.50.1360">
    <property type="match status" value="1"/>
</dbReference>
<dbReference type="STRING" id="215200.SAMN05216454_10748"/>
<evidence type="ECO:0000256" key="2">
    <source>
        <dbReference type="ARBA" id="ARBA00022801"/>
    </source>
</evidence>
<evidence type="ECO:0000256" key="1">
    <source>
        <dbReference type="ARBA" id="ARBA00000644"/>
    </source>
</evidence>
<dbReference type="PANTHER" id="PTHR11280">
    <property type="entry name" value="GLUCOSAMINE-6-PHOSPHATE ISOMERASE"/>
    <property type="match status" value="1"/>
</dbReference>
<comment type="catalytic activity">
    <reaction evidence="1 4">
        <text>alpha-D-glucosamine 6-phosphate + H2O = beta-D-fructose 6-phosphate + NH4(+)</text>
        <dbReference type="Rhea" id="RHEA:12172"/>
        <dbReference type="ChEBI" id="CHEBI:15377"/>
        <dbReference type="ChEBI" id="CHEBI:28938"/>
        <dbReference type="ChEBI" id="CHEBI:57634"/>
        <dbReference type="ChEBI" id="CHEBI:75989"/>
        <dbReference type="EC" id="3.5.99.6"/>
    </reaction>
</comment>
<evidence type="ECO:0000313" key="6">
    <source>
        <dbReference type="EMBL" id="SEN63793.1"/>
    </source>
</evidence>
<dbReference type="InterPro" id="IPR006148">
    <property type="entry name" value="Glc/Gal-6P_isomerase"/>
</dbReference>
<accession>A0A1H8I5B6</accession>
<dbReference type="AlphaFoldDB" id="A0A1H8I5B6"/>
<feature type="domain" description="Glucosamine/galactosamine-6-phosphate isomerase" evidence="5">
    <location>
        <begin position="20"/>
        <end position="227"/>
    </location>
</feature>
<comment type="caution">
    <text evidence="4">Lacks conserved residue(s) required for the propagation of feature annotation.</text>
</comment>
<dbReference type="CDD" id="cd01399">
    <property type="entry name" value="GlcN6P_deaminase"/>
    <property type="match status" value="1"/>
</dbReference>
<dbReference type="RefSeq" id="WP_091975559.1">
    <property type="nucleotide sequence ID" value="NZ_FODF01000007.1"/>
</dbReference>
<dbReference type="NCBIfam" id="TIGR00502">
    <property type="entry name" value="nagB"/>
    <property type="match status" value="1"/>
</dbReference>
<dbReference type="GO" id="GO:0005975">
    <property type="term" value="P:carbohydrate metabolic process"/>
    <property type="evidence" value="ECO:0007669"/>
    <property type="project" value="InterPro"/>
</dbReference>
<dbReference type="SUPFAM" id="SSF100950">
    <property type="entry name" value="NagB/RpiA/CoA transferase-like"/>
    <property type="match status" value="1"/>
</dbReference>
<proteinExistence type="inferred from homology"/>
<dbReference type="EMBL" id="FODF01000007">
    <property type="protein sequence ID" value="SEN63793.1"/>
    <property type="molecule type" value="Genomic_DNA"/>
</dbReference>
<sequence length="249" mass="27756">MKIYVCKNYEKMSALAANYVAAQVLMKPESVLGLATGSTPIGMYEELVDKYQNEGISFKDVTTFNLDEYINLPKENENSYYTFMHDNLFDKIDVKEENINIPDGNVEDFETYSKEFENKIKECGGIDIQVLGIGNNAHIGFNEPDDHFSNTTGVVKLTESTILANSRFFDSEEEVPKKAISMGIGTIVRTKKILLLASGKGKAEAIYKTVCGPVKPEVPASILQFHNDVVVIIDEEAASLLDESIYERV</sequence>
<dbReference type="Proteomes" id="UP000199512">
    <property type="component" value="Unassembled WGS sequence"/>
</dbReference>
<keyword evidence="7" id="KW-1185">Reference proteome</keyword>
<comment type="function">
    <text evidence="4">Catalyzes the reversible isomerization-deamination of glucosamine 6-phosphate (GlcN6P) to form fructose 6-phosphate (Fru6P) and ammonium ion.</text>
</comment>
<comment type="similarity">
    <text evidence="4">Belongs to the glucosamine/galactosamine-6-phosphate isomerase family. NagB subfamily.</text>
</comment>
<dbReference type="PANTHER" id="PTHR11280:SF5">
    <property type="entry name" value="GLUCOSAMINE-6-PHOSPHATE ISOMERASE"/>
    <property type="match status" value="1"/>
</dbReference>
<dbReference type="UniPathway" id="UPA00629">
    <property type="reaction ID" value="UER00684"/>
</dbReference>
<dbReference type="InterPro" id="IPR004547">
    <property type="entry name" value="Glucosamine6P_isomerase"/>
</dbReference>
<dbReference type="GO" id="GO:0042802">
    <property type="term" value="F:identical protein binding"/>
    <property type="evidence" value="ECO:0007669"/>
    <property type="project" value="TreeGrafter"/>
</dbReference>
<dbReference type="GO" id="GO:0006046">
    <property type="term" value="P:N-acetylglucosamine catabolic process"/>
    <property type="evidence" value="ECO:0007669"/>
    <property type="project" value="UniProtKB-UniRule"/>
</dbReference>
<protein>
    <recommendedName>
        <fullName evidence="4">Glucosamine-6-phosphate deaminase</fullName>
        <ecNumber evidence="4">3.5.99.6</ecNumber>
    </recommendedName>
    <alternativeName>
        <fullName evidence="4">GlcN6P deaminase</fullName>
        <shortName evidence="4">GNPDA</shortName>
    </alternativeName>
    <alternativeName>
        <fullName evidence="4">Glucosamine-6-phosphate isomerase</fullName>
    </alternativeName>
</protein>
<gene>
    <name evidence="4" type="primary">nagB</name>
    <name evidence="6" type="ORF">SAMN05216454_10748</name>
</gene>
<feature type="active site" description="For ring-opening step" evidence="4">
    <location>
        <position position="136"/>
    </location>
</feature>
<evidence type="ECO:0000259" key="5">
    <source>
        <dbReference type="Pfam" id="PF01182"/>
    </source>
</evidence>
<evidence type="ECO:0000256" key="4">
    <source>
        <dbReference type="HAMAP-Rule" id="MF_01241"/>
    </source>
</evidence>
<organism evidence="6 7">
    <name type="scientific">Peptostreptococcus russellii</name>
    <dbReference type="NCBI Taxonomy" id="215200"/>
    <lineage>
        <taxon>Bacteria</taxon>
        <taxon>Bacillati</taxon>
        <taxon>Bacillota</taxon>
        <taxon>Clostridia</taxon>
        <taxon>Peptostreptococcales</taxon>
        <taxon>Peptostreptococcaceae</taxon>
        <taxon>Peptostreptococcus</taxon>
    </lineage>
</organism>